<feature type="domain" description="DUF8006" evidence="2">
    <location>
        <begin position="4"/>
        <end position="85"/>
    </location>
</feature>
<evidence type="ECO:0000313" key="3">
    <source>
        <dbReference type="EMBL" id="QSG04028.1"/>
    </source>
</evidence>
<accession>A0A897MVJ0</accession>
<evidence type="ECO:0000259" key="2">
    <source>
        <dbReference type="Pfam" id="PF26028"/>
    </source>
</evidence>
<protein>
    <submittedName>
        <fullName evidence="3">Putative membrane protein</fullName>
    </submittedName>
</protein>
<sequence>MNAVPLQLLDTFLLDYHIGHVLVLTFVLVMLGSLPLRSRKILSLNAVLFGVIFVAVPFSMTDDIVYRAFGFVLIVVAPILYTTAE</sequence>
<keyword evidence="1" id="KW-1133">Transmembrane helix</keyword>
<dbReference type="AlphaFoldDB" id="A0A897MVJ0"/>
<name>A0A897MVJ0_9EURY</name>
<keyword evidence="4" id="KW-1185">Reference proteome</keyword>
<organism evidence="3 4">
    <name type="scientific">Natranaeroarchaeum sulfidigenes</name>
    <dbReference type="NCBI Taxonomy" id="2784880"/>
    <lineage>
        <taxon>Archaea</taxon>
        <taxon>Methanobacteriati</taxon>
        <taxon>Methanobacteriota</taxon>
        <taxon>Stenosarchaea group</taxon>
        <taxon>Halobacteria</taxon>
        <taxon>Halobacteriales</taxon>
        <taxon>Natronoarchaeaceae</taxon>
        <taxon>Natranaeroarchaeum</taxon>
    </lineage>
</organism>
<reference evidence="3" key="1">
    <citation type="submission" date="2020-11" db="EMBL/GenBank/DDBJ databases">
        <title>Carbohydrate-dependent, anaerobic sulfur respiration: A novel catabolism in halophilic archaea.</title>
        <authorList>
            <person name="Sorokin D.Y."/>
            <person name="Messina E."/>
            <person name="Smedile F."/>
            <person name="La Cono V."/>
            <person name="Hallsworth J.E."/>
            <person name="Yakimov M.M."/>
        </authorList>
    </citation>
    <scope>NUCLEOTIDE SEQUENCE</scope>
    <source>
        <strain evidence="3">AArc-S</strain>
    </source>
</reference>
<dbReference type="RefSeq" id="WP_238478059.1">
    <property type="nucleotide sequence ID" value="NZ_CP064786.1"/>
</dbReference>
<feature type="transmembrane region" description="Helical" evidence="1">
    <location>
        <begin position="41"/>
        <end position="58"/>
    </location>
</feature>
<feature type="transmembrane region" description="Helical" evidence="1">
    <location>
        <begin position="64"/>
        <end position="84"/>
    </location>
</feature>
<dbReference type="GeneID" id="70686213"/>
<dbReference type="Proteomes" id="UP000663586">
    <property type="component" value="Chromosome"/>
</dbReference>
<proteinExistence type="predicted"/>
<dbReference type="EMBL" id="CP064786">
    <property type="protein sequence ID" value="QSG04028.1"/>
    <property type="molecule type" value="Genomic_DNA"/>
</dbReference>
<feature type="transmembrane region" description="Helical" evidence="1">
    <location>
        <begin position="16"/>
        <end position="34"/>
    </location>
</feature>
<evidence type="ECO:0000313" key="4">
    <source>
        <dbReference type="Proteomes" id="UP000663586"/>
    </source>
</evidence>
<evidence type="ECO:0000256" key="1">
    <source>
        <dbReference type="SAM" id="Phobius"/>
    </source>
</evidence>
<keyword evidence="1" id="KW-0472">Membrane</keyword>
<keyword evidence="1" id="KW-0812">Transmembrane</keyword>
<dbReference type="KEGG" id="hara:AArcS_2836"/>
<dbReference type="Pfam" id="PF26028">
    <property type="entry name" value="DUF8006"/>
    <property type="match status" value="1"/>
</dbReference>
<gene>
    <name evidence="3" type="ORF">AArcS_2836</name>
</gene>
<dbReference type="InterPro" id="IPR058319">
    <property type="entry name" value="DUF8006"/>
</dbReference>